<dbReference type="PANTHER" id="PTHR11829:SF142">
    <property type="entry name" value="FORK-HEAD DOMAIN-CONTAINING PROTEIN"/>
    <property type="match status" value="1"/>
</dbReference>
<dbReference type="SUPFAM" id="SSF46785">
    <property type="entry name" value="Winged helix' DNA-binding domain"/>
    <property type="match status" value="1"/>
</dbReference>
<feature type="compositionally biased region" description="Polar residues" evidence="4">
    <location>
        <begin position="242"/>
        <end position="251"/>
    </location>
</feature>
<proteinExistence type="predicted"/>
<dbReference type="GO" id="GO:0009653">
    <property type="term" value="P:anatomical structure morphogenesis"/>
    <property type="evidence" value="ECO:0007669"/>
    <property type="project" value="TreeGrafter"/>
</dbReference>
<dbReference type="EMBL" id="NEDP02004063">
    <property type="protein sequence ID" value="OWF46946.1"/>
    <property type="molecule type" value="Genomic_DNA"/>
</dbReference>
<dbReference type="Pfam" id="PF00250">
    <property type="entry name" value="Forkhead"/>
    <property type="match status" value="1"/>
</dbReference>
<feature type="DNA-binding region" description="Fork-head" evidence="3">
    <location>
        <begin position="69"/>
        <end position="161"/>
    </location>
</feature>
<dbReference type="Gene3D" id="1.10.10.10">
    <property type="entry name" value="Winged helix-like DNA-binding domain superfamily/Winged helix DNA-binding domain"/>
    <property type="match status" value="1"/>
</dbReference>
<dbReference type="PROSITE" id="PS00658">
    <property type="entry name" value="FORK_HEAD_2"/>
    <property type="match status" value="1"/>
</dbReference>
<evidence type="ECO:0000256" key="3">
    <source>
        <dbReference type="PROSITE-ProRule" id="PRU00089"/>
    </source>
</evidence>
<dbReference type="SMART" id="SM00339">
    <property type="entry name" value="FH"/>
    <property type="match status" value="1"/>
</dbReference>
<evidence type="ECO:0000256" key="1">
    <source>
        <dbReference type="ARBA" id="ARBA00023125"/>
    </source>
</evidence>
<feature type="domain" description="Fork-head" evidence="5">
    <location>
        <begin position="69"/>
        <end position="161"/>
    </location>
</feature>
<reference evidence="6 7" key="1">
    <citation type="journal article" date="2017" name="Nat. Ecol. Evol.">
        <title>Scallop genome provides insights into evolution of bilaterian karyotype and development.</title>
        <authorList>
            <person name="Wang S."/>
            <person name="Zhang J."/>
            <person name="Jiao W."/>
            <person name="Li J."/>
            <person name="Xun X."/>
            <person name="Sun Y."/>
            <person name="Guo X."/>
            <person name="Huan P."/>
            <person name="Dong B."/>
            <person name="Zhang L."/>
            <person name="Hu X."/>
            <person name="Sun X."/>
            <person name="Wang J."/>
            <person name="Zhao C."/>
            <person name="Wang Y."/>
            <person name="Wang D."/>
            <person name="Huang X."/>
            <person name="Wang R."/>
            <person name="Lv J."/>
            <person name="Li Y."/>
            <person name="Zhang Z."/>
            <person name="Liu B."/>
            <person name="Lu W."/>
            <person name="Hui Y."/>
            <person name="Liang J."/>
            <person name="Zhou Z."/>
            <person name="Hou R."/>
            <person name="Li X."/>
            <person name="Liu Y."/>
            <person name="Li H."/>
            <person name="Ning X."/>
            <person name="Lin Y."/>
            <person name="Zhao L."/>
            <person name="Xing Q."/>
            <person name="Dou J."/>
            <person name="Li Y."/>
            <person name="Mao J."/>
            <person name="Guo H."/>
            <person name="Dou H."/>
            <person name="Li T."/>
            <person name="Mu C."/>
            <person name="Jiang W."/>
            <person name="Fu Q."/>
            <person name="Fu X."/>
            <person name="Miao Y."/>
            <person name="Liu J."/>
            <person name="Yu Q."/>
            <person name="Li R."/>
            <person name="Liao H."/>
            <person name="Li X."/>
            <person name="Kong Y."/>
            <person name="Jiang Z."/>
            <person name="Chourrout D."/>
            <person name="Li R."/>
            <person name="Bao Z."/>
        </authorList>
    </citation>
    <scope>NUCLEOTIDE SEQUENCE [LARGE SCALE GENOMIC DNA]</scope>
    <source>
        <strain evidence="6 7">PY_sf001</strain>
    </source>
</reference>
<feature type="region of interest" description="Disordered" evidence="4">
    <location>
        <begin position="21"/>
        <end position="44"/>
    </location>
</feature>
<dbReference type="GO" id="GO:0000978">
    <property type="term" value="F:RNA polymerase II cis-regulatory region sequence-specific DNA binding"/>
    <property type="evidence" value="ECO:0007669"/>
    <property type="project" value="TreeGrafter"/>
</dbReference>
<dbReference type="InterPro" id="IPR036388">
    <property type="entry name" value="WH-like_DNA-bd_sf"/>
</dbReference>
<protein>
    <submittedName>
        <fullName evidence="6">Forkhead box protein L1</fullName>
    </submittedName>
</protein>
<dbReference type="PRINTS" id="PR00053">
    <property type="entry name" value="FORKHEAD"/>
</dbReference>
<sequence>MISSTFSIDYLTSKVNRCGGEDSLRRSPVPSLSNSSSGTESENPESIVKVLLSLDKTMKSNIGDATDGKPAQSYIALISMAILSSPNQKMLLCDIYQYIMDNFRFYNNTNKAWRNSIRHNLSLNECFVKSGRSENGKGNYWSIHPACIEDFSRGDFRRRQARRRARKSMKEVDAVMSSIKGRMNSMIYVPMTSSAVGYHNQLPYSYTQNGFSDVCGSSIAPPTSTPSFFQQTSPELHRLPHPSQSQNMAAW</sequence>
<dbReference type="InterPro" id="IPR047519">
    <property type="entry name" value="FH_FOXQ2-like"/>
</dbReference>
<dbReference type="InterPro" id="IPR001766">
    <property type="entry name" value="Fork_head_dom"/>
</dbReference>
<evidence type="ECO:0000313" key="7">
    <source>
        <dbReference type="Proteomes" id="UP000242188"/>
    </source>
</evidence>
<dbReference type="PANTHER" id="PTHR11829">
    <property type="entry name" value="FORKHEAD BOX PROTEIN"/>
    <property type="match status" value="1"/>
</dbReference>
<accession>A0A210QE01</accession>
<keyword evidence="7" id="KW-1185">Reference proteome</keyword>
<feature type="region of interest" description="Disordered" evidence="4">
    <location>
        <begin position="222"/>
        <end position="251"/>
    </location>
</feature>
<feature type="compositionally biased region" description="Polar residues" evidence="4">
    <location>
        <begin position="222"/>
        <end position="234"/>
    </location>
</feature>
<evidence type="ECO:0000259" key="5">
    <source>
        <dbReference type="PROSITE" id="PS50039"/>
    </source>
</evidence>
<dbReference type="GO" id="GO:0000981">
    <property type="term" value="F:DNA-binding transcription factor activity, RNA polymerase II-specific"/>
    <property type="evidence" value="ECO:0007669"/>
    <property type="project" value="TreeGrafter"/>
</dbReference>
<evidence type="ECO:0000256" key="2">
    <source>
        <dbReference type="ARBA" id="ARBA00023242"/>
    </source>
</evidence>
<dbReference type="InterPro" id="IPR030456">
    <property type="entry name" value="TF_fork_head_CS_2"/>
</dbReference>
<dbReference type="InterPro" id="IPR050211">
    <property type="entry name" value="FOX_domain-containing"/>
</dbReference>
<dbReference type="InterPro" id="IPR036390">
    <property type="entry name" value="WH_DNA-bd_sf"/>
</dbReference>
<dbReference type="STRING" id="6573.A0A210QE01"/>
<keyword evidence="2 3" id="KW-0539">Nucleus</keyword>
<dbReference type="GO" id="GO:0030154">
    <property type="term" value="P:cell differentiation"/>
    <property type="evidence" value="ECO:0007669"/>
    <property type="project" value="TreeGrafter"/>
</dbReference>
<dbReference type="PROSITE" id="PS50039">
    <property type="entry name" value="FORK_HEAD_3"/>
    <property type="match status" value="1"/>
</dbReference>
<dbReference type="FunFam" id="1.10.10.10:FF:000135">
    <property type="entry name" value="forkhead box protein G1"/>
    <property type="match status" value="1"/>
</dbReference>
<dbReference type="CDD" id="cd20035">
    <property type="entry name" value="FH_FOXQ2-like"/>
    <property type="match status" value="1"/>
</dbReference>
<name>A0A210QE01_MIZYE</name>
<comment type="caution">
    <text evidence="6">The sequence shown here is derived from an EMBL/GenBank/DDBJ whole genome shotgun (WGS) entry which is preliminary data.</text>
</comment>
<dbReference type="AlphaFoldDB" id="A0A210QE01"/>
<dbReference type="Proteomes" id="UP000242188">
    <property type="component" value="Unassembled WGS sequence"/>
</dbReference>
<gene>
    <name evidence="6" type="ORF">KP79_PYT14920</name>
</gene>
<dbReference type="GO" id="GO:0005634">
    <property type="term" value="C:nucleus"/>
    <property type="evidence" value="ECO:0007669"/>
    <property type="project" value="UniProtKB-SubCell"/>
</dbReference>
<dbReference type="OrthoDB" id="5954824at2759"/>
<evidence type="ECO:0000256" key="4">
    <source>
        <dbReference type="SAM" id="MobiDB-lite"/>
    </source>
</evidence>
<evidence type="ECO:0000313" key="6">
    <source>
        <dbReference type="EMBL" id="OWF46946.1"/>
    </source>
</evidence>
<organism evidence="6 7">
    <name type="scientific">Mizuhopecten yessoensis</name>
    <name type="common">Japanese scallop</name>
    <name type="synonym">Patinopecten yessoensis</name>
    <dbReference type="NCBI Taxonomy" id="6573"/>
    <lineage>
        <taxon>Eukaryota</taxon>
        <taxon>Metazoa</taxon>
        <taxon>Spiralia</taxon>
        <taxon>Lophotrochozoa</taxon>
        <taxon>Mollusca</taxon>
        <taxon>Bivalvia</taxon>
        <taxon>Autobranchia</taxon>
        <taxon>Pteriomorphia</taxon>
        <taxon>Pectinida</taxon>
        <taxon>Pectinoidea</taxon>
        <taxon>Pectinidae</taxon>
        <taxon>Mizuhopecten</taxon>
    </lineage>
</organism>
<feature type="compositionally biased region" description="Low complexity" evidence="4">
    <location>
        <begin position="26"/>
        <end position="44"/>
    </location>
</feature>
<comment type="subcellular location">
    <subcellularLocation>
        <location evidence="3">Nucleus</location>
    </subcellularLocation>
</comment>
<keyword evidence="1 3" id="KW-0238">DNA-binding</keyword>